<keyword evidence="4" id="KW-1185">Reference proteome</keyword>
<dbReference type="Proteomes" id="UP001652625">
    <property type="component" value="Chromosome 07"/>
</dbReference>
<keyword evidence="1" id="KW-0233">DNA recombination</keyword>
<organism evidence="4 5">
    <name type="scientific">Hydra vulgaris</name>
    <name type="common">Hydra</name>
    <name type="synonym">Hydra attenuata</name>
    <dbReference type="NCBI Taxonomy" id="6087"/>
    <lineage>
        <taxon>Eukaryota</taxon>
        <taxon>Metazoa</taxon>
        <taxon>Cnidaria</taxon>
        <taxon>Hydrozoa</taxon>
        <taxon>Hydroidolina</taxon>
        <taxon>Anthoathecata</taxon>
        <taxon>Aplanulata</taxon>
        <taxon>Hydridae</taxon>
        <taxon>Hydra</taxon>
    </lineage>
</organism>
<dbReference type="PANTHER" id="PTHR45786:SF74">
    <property type="entry name" value="ATP-DEPENDENT DNA HELICASE"/>
    <property type="match status" value="1"/>
</dbReference>
<reference evidence="5" key="1">
    <citation type="submission" date="2025-08" db="UniProtKB">
        <authorList>
            <consortium name="RefSeq"/>
        </authorList>
    </citation>
    <scope>IDENTIFICATION</scope>
</reference>
<keyword evidence="1" id="KW-0234">DNA repair</keyword>
<evidence type="ECO:0000256" key="1">
    <source>
        <dbReference type="RuleBase" id="RU363044"/>
    </source>
</evidence>
<sequence>MFNNNDDIEMDDRLDKVMYLQDDVSALRRVEINRRRNEKNRLRQDEINHLQNERNRLNQDEVNRRQNERNRLDRDNVNRRQNERNRLNRGEVNHRQNVRSSVRQGRMYFIARSNAIPDYNYLGEMNKICQHCGAKKFPDETHILCCHNGKVALPSLSPFTQVLQDLLTGNYLDPTVVQPINHGPPCFKICGQIYHRVGNLRPDQDILPLYSQLYIYDLLAAVNFRLQQCGNDLCLRDLMFQLQTIITEQSLFALTFKNTAEVEHEEIRQAAIEGRQASVVKMSILEGGERRRYNLPSHDEVGVVFVGEDGAPPTYREVVFYPRGHPSKFVSSMLANLDPTIYSLFFPRGDAGWHNQLVHNPERATLVRNHVILSQFYNYRLSVRQFFCQRHAFIRNNQNKLRSEQYDVLHEHVNNIANKRNVRPGRVVILPSFYIGSPRALKEIIADAMAINKKLLKDVCNNKFLFGGKVIHFGGDFRQILPVVKRGQPAEIVESCIKCSLQRRWVQKFTLTESMRVHDGEREFSQWLLKLGSGIMPVKEEDPFKGCIEIPK</sequence>
<comment type="catalytic activity">
    <reaction evidence="1">
        <text>ATP + H2O = ADP + phosphate + H(+)</text>
        <dbReference type="Rhea" id="RHEA:13065"/>
        <dbReference type="ChEBI" id="CHEBI:15377"/>
        <dbReference type="ChEBI" id="CHEBI:15378"/>
        <dbReference type="ChEBI" id="CHEBI:30616"/>
        <dbReference type="ChEBI" id="CHEBI:43474"/>
        <dbReference type="ChEBI" id="CHEBI:456216"/>
        <dbReference type="EC" id="5.6.2.3"/>
    </reaction>
</comment>
<comment type="cofactor">
    <cofactor evidence="1">
        <name>Mg(2+)</name>
        <dbReference type="ChEBI" id="CHEBI:18420"/>
    </cofactor>
</comment>
<comment type="similarity">
    <text evidence="1">Belongs to the helicase family.</text>
</comment>
<dbReference type="RefSeq" id="XP_065658114.1">
    <property type="nucleotide sequence ID" value="XM_065802042.1"/>
</dbReference>
<dbReference type="GeneID" id="136082628"/>
<keyword evidence="1" id="KW-0227">DNA damage</keyword>
<evidence type="ECO:0000313" key="4">
    <source>
        <dbReference type="Proteomes" id="UP001652625"/>
    </source>
</evidence>
<evidence type="ECO:0000259" key="3">
    <source>
        <dbReference type="Pfam" id="PF05970"/>
    </source>
</evidence>
<protein>
    <recommendedName>
        <fullName evidence="1">ATP-dependent DNA helicase</fullName>
        <ecNumber evidence="1">5.6.2.3</ecNumber>
    </recommendedName>
</protein>
<gene>
    <name evidence="5" type="primary">LOC136082628</name>
</gene>
<keyword evidence="1" id="KW-0067">ATP-binding</keyword>
<dbReference type="EC" id="5.6.2.3" evidence="1"/>
<evidence type="ECO:0000256" key="2">
    <source>
        <dbReference type="SAM" id="MobiDB-lite"/>
    </source>
</evidence>
<dbReference type="Pfam" id="PF05970">
    <property type="entry name" value="PIF1"/>
    <property type="match status" value="1"/>
</dbReference>
<name>A0ABM4C8Z6_HYDVU</name>
<feature type="compositionally biased region" description="Basic and acidic residues" evidence="2">
    <location>
        <begin position="43"/>
        <end position="94"/>
    </location>
</feature>
<feature type="region of interest" description="Disordered" evidence="2">
    <location>
        <begin position="43"/>
        <end position="99"/>
    </location>
</feature>
<keyword evidence="1" id="KW-0347">Helicase</keyword>
<dbReference type="InterPro" id="IPR010285">
    <property type="entry name" value="DNA_helicase_pif1-like_DEAD"/>
</dbReference>
<proteinExistence type="inferred from homology"/>
<feature type="domain" description="DNA helicase Pif1-like DEAD-box helicase" evidence="3">
    <location>
        <begin position="454"/>
        <end position="540"/>
    </location>
</feature>
<keyword evidence="1" id="KW-0547">Nucleotide-binding</keyword>
<evidence type="ECO:0000313" key="5">
    <source>
        <dbReference type="RefSeq" id="XP_065658114.1"/>
    </source>
</evidence>
<keyword evidence="1" id="KW-0378">Hydrolase</keyword>
<dbReference type="PANTHER" id="PTHR45786">
    <property type="entry name" value="DNA BINDING PROTEIN-LIKE"/>
    <property type="match status" value="1"/>
</dbReference>
<accession>A0ABM4C8Z6</accession>